<dbReference type="Gene3D" id="2.40.10.220">
    <property type="entry name" value="predicted glycosyltransferase like domains"/>
    <property type="match status" value="1"/>
</dbReference>
<sequence length="238" mass="27268">MDFSHYYRPRTKETVDADRAKINSRFQELVREGLATTFRLSTYYKGLPISYPATIDDFGFGVLNLEVHQQQAVALDAARRAFITCDQFDCSLLCDVVNVDVRRRSAALKNFSFVDVMAERRESLRLQLEPRTPAEILGAWERSGELSDISLGGCCIRTERHIRLQRGSEYKLRLKIPNLLQNTLQNIEIAARLLDVTSNLENDICSFVFCSDGSEETVISRYTFQRQVEIVRELKDAS</sequence>
<dbReference type="InterPro" id="IPR009875">
    <property type="entry name" value="PilZ_domain"/>
</dbReference>
<evidence type="ECO:0000259" key="1">
    <source>
        <dbReference type="Pfam" id="PF07238"/>
    </source>
</evidence>
<accession>A0A6V8MNM8</accession>
<evidence type="ECO:0000313" key="3">
    <source>
        <dbReference type="Proteomes" id="UP000556026"/>
    </source>
</evidence>
<dbReference type="EMBL" id="BLXX01000015">
    <property type="protein sequence ID" value="GFO61554.1"/>
    <property type="molecule type" value="Genomic_DNA"/>
</dbReference>
<name>A0A6V8MNM8_9BACT</name>
<dbReference type="Proteomes" id="UP000556026">
    <property type="component" value="Unassembled WGS sequence"/>
</dbReference>
<evidence type="ECO:0000313" key="2">
    <source>
        <dbReference type="EMBL" id="GFO61554.1"/>
    </source>
</evidence>
<proteinExistence type="predicted"/>
<dbReference type="RefSeq" id="WP_183356345.1">
    <property type="nucleotide sequence ID" value="NZ_BLXX01000015.1"/>
</dbReference>
<keyword evidence="3" id="KW-1185">Reference proteome</keyword>
<organism evidence="2 3">
    <name type="scientific">Geomonas silvestris</name>
    <dbReference type="NCBI Taxonomy" id="2740184"/>
    <lineage>
        <taxon>Bacteria</taxon>
        <taxon>Pseudomonadati</taxon>
        <taxon>Thermodesulfobacteriota</taxon>
        <taxon>Desulfuromonadia</taxon>
        <taxon>Geobacterales</taxon>
        <taxon>Geobacteraceae</taxon>
        <taxon>Geomonas</taxon>
    </lineage>
</organism>
<gene>
    <name evidence="2" type="ORF">GMST_38790</name>
</gene>
<dbReference type="AlphaFoldDB" id="A0A6V8MNM8"/>
<protein>
    <submittedName>
        <fullName evidence="2">Pilus protein PilZ</fullName>
    </submittedName>
</protein>
<reference evidence="3" key="1">
    <citation type="submission" date="2020-06" db="EMBL/GenBank/DDBJ databases">
        <title>Draft genomic sequence of Geomonas sp. Red330.</title>
        <authorList>
            <person name="Itoh H."/>
            <person name="Zhenxing X."/>
            <person name="Ushijima N."/>
            <person name="Masuda Y."/>
            <person name="Shiratori Y."/>
            <person name="Senoo K."/>
        </authorList>
    </citation>
    <scope>NUCLEOTIDE SEQUENCE [LARGE SCALE GENOMIC DNA]</scope>
    <source>
        <strain evidence="3">Red330</strain>
    </source>
</reference>
<comment type="caution">
    <text evidence="2">The sequence shown here is derived from an EMBL/GenBank/DDBJ whole genome shotgun (WGS) entry which is preliminary data.</text>
</comment>
<dbReference type="SUPFAM" id="SSF141371">
    <property type="entry name" value="PilZ domain-like"/>
    <property type="match status" value="1"/>
</dbReference>
<dbReference type="GO" id="GO:0035438">
    <property type="term" value="F:cyclic-di-GMP binding"/>
    <property type="evidence" value="ECO:0007669"/>
    <property type="project" value="InterPro"/>
</dbReference>
<feature type="domain" description="PilZ" evidence="1">
    <location>
        <begin position="119"/>
        <end position="225"/>
    </location>
</feature>
<dbReference type="Pfam" id="PF07238">
    <property type="entry name" value="PilZ"/>
    <property type="match status" value="1"/>
</dbReference>